<keyword evidence="4" id="KW-0234">DNA repair</keyword>
<evidence type="ECO:0000256" key="2">
    <source>
        <dbReference type="ARBA" id="ARBA00012000"/>
    </source>
</evidence>
<dbReference type="Proteomes" id="UP000438991">
    <property type="component" value="Unassembled WGS sequence"/>
</dbReference>
<dbReference type="GO" id="GO:0006307">
    <property type="term" value="P:DNA alkylation repair"/>
    <property type="evidence" value="ECO:0007669"/>
    <property type="project" value="TreeGrafter"/>
</dbReference>
<dbReference type="SMART" id="SM00478">
    <property type="entry name" value="ENDO3c"/>
    <property type="match status" value="1"/>
</dbReference>
<dbReference type="SUPFAM" id="SSF48150">
    <property type="entry name" value="DNA-glycosylase"/>
    <property type="match status" value="1"/>
</dbReference>
<gene>
    <name evidence="6" type="ORF">GJ689_10705</name>
</gene>
<dbReference type="AlphaFoldDB" id="A0A9X4XL99"/>
<dbReference type="GO" id="GO:0006285">
    <property type="term" value="P:base-excision repair, AP site formation"/>
    <property type="evidence" value="ECO:0007669"/>
    <property type="project" value="TreeGrafter"/>
</dbReference>
<evidence type="ECO:0000313" key="6">
    <source>
        <dbReference type="EMBL" id="MTW16672.1"/>
    </source>
</evidence>
<dbReference type="GO" id="GO:0043916">
    <property type="term" value="F:DNA-7-methylguanine glycosylase activity"/>
    <property type="evidence" value="ECO:0007669"/>
    <property type="project" value="TreeGrafter"/>
</dbReference>
<dbReference type="Pfam" id="PF00730">
    <property type="entry name" value="HhH-GPD"/>
    <property type="match status" value="1"/>
</dbReference>
<dbReference type="InterPro" id="IPR051912">
    <property type="entry name" value="Alkylbase_DNA_Glycosylase/TA"/>
</dbReference>
<name>A0A9X4XL99_9BRAD</name>
<comment type="catalytic activity">
    <reaction evidence="1">
        <text>Hydrolysis of alkylated DNA, releasing 3-methyladenine, 3-methylguanine, 7-methylguanine and 7-methyladenine.</text>
        <dbReference type="EC" id="3.2.2.21"/>
    </reaction>
</comment>
<sequence length="239" mass="24566">MPSSVASPVPPPAGCEPAPVHRIDSEADLAHGLACLVAADPRLAAVLATGGAPPLRRRAAGFAGLAAIVVGQQVSTASAAAIGARLFAAIDPFEPAAIVRARPARLAQVGLSTPKIKALKAIARAIRDGSLDLDGLATLPADAAHEALCAVHGIGPWTADSYLLFCLGHADAWPAGDLALQEAARLAFGLDARPTARQLAVLAEPWRPWRGVAAFLLWTYYRTAKGREAVPPAAPLATN</sequence>
<feature type="domain" description="HhH-GPD" evidence="5">
    <location>
        <begin position="70"/>
        <end position="222"/>
    </location>
</feature>
<dbReference type="GO" id="GO:0005737">
    <property type="term" value="C:cytoplasm"/>
    <property type="evidence" value="ECO:0007669"/>
    <property type="project" value="TreeGrafter"/>
</dbReference>
<evidence type="ECO:0000256" key="4">
    <source>
        <dbReference type="ARBA" id="ARBA00023204"/>
    </source>
</evidence>
<dbReference type="GO" id="GO:0032131">
    <property type="term" value="F:alkylated DNA binding"/>
    <property type="evidence" value="ECO:0007669"/>
    <property type="project" value="TreeGrafter"/>
</dbReference>
<dbReference type="InterPro" id="IPR011257">
    <property type="entry name" value="DNA_glycosylase"/>
</dbReference>
<dbReference type="InterPro" id="IPR003265">
    <property type="entry name" value="HhH-GPD_domain"/>
</dbReference>
<dbReference type="EC" id="3.2.2.21" evidence="2"/>
<dbReference type="GO" id="GO:0032993">
    <property type="term" value="C:protein-DNA complex"/>
    <property type="evidence" value="ECO:0007669"/>
    <property type="project" value="TreeGrafter"/>
</dbReference>
<dbReference type="Gene3D" id="1.10.1670.40">
    <property type="match status" value="1"/>
</dbReference>
<evidence type="ECO:0000256" key="3">
    <source>
        <dbReference type="ARBA" id="ARBA00022763"/>
    </source>
</evidence>
<comment type="caution">
    <text evidence="6">The sequence shown here is derived from an EMBL/GenBank/DDBJ whole genome shotgun (WGS) entry which is preliminary data.</text>
</comment>
<reference evidence="6 7" key="1">
    <citation type="submission" date="2019-11" db="EMBL/GenBank/DDBJ databases">
        <title>Whole-genome sequence of Rhodoplanes serenus DSM 18633, type strain.</title>
        <authorList>
            <person name="Kyndt J.A."/>
            <person name="Meyer T.E."/>
        </authorList>
    </citation>
    <scope>NUCLEOTIDE SEQUENCE [LARGE SCALE GENOMIC DNA]</scope>
    <source>
        <strain evidence="6 7">DSM 18633</strain>
    </source>
</reference>
<dbReference type="Gene3D" id="1.10.340.30">
    <property type="entry name" value="Hypothetical protein, domain 2"/>
    <property type="match status" value="1"/>
</dbReference>
<proteinExistence type="predicted"/>
<keyword evidence="3" id="KW-0227">DNA damage</keyword>
<protein>
    <recommendedName>
        <fullName evidence="2">DNA-3-methyladenine glycosylase II</fullName>
        <ecNumber evidence="2">3.2.2.21</ecNumber>
    </recommendedName>
</protein>
<evidence type="ECO:0000256" key="1">
    <source>
        <dbReference type="ARBA" id="ARBA00000086"/>
    </source>
</evidence>
<evidence type="ECO:0000259" key="5">
    <source>
        <dbReference type="SMART" id="SM00478"/>
    </source>
</evidence>
<dbReference type="EMBL" id="WNKV01000007">
    <property type="protein sequence ID" value="MTW16672.1"/>
    <property type="molecule type" value="Genomic_DNA"/>
</dbReference>
<organism evidence="6 7">
    <name type="scientific">Rhodoplanes serenus</name>
    <dbReference type="NCBI Taxonomy" id="200615"/>
    <lineage>
        <taxon>Bacteria</taxon>
        <taxon>Pseudomonadati</taxon>
        <taxon>Pseudomonadota</taxon>
        <taxon>Alphaproteobacteria</taxon>
        <taxon>Hyphomicrobiales</taxon>
        <taxon>Nitrobacteraceae</taxon>
        <taxon>Rhodoplanes</taxon>
    </lineage>
</organism>
<dbReference type="GO" id="GO:0008725">
    <property type="term" value="F:DNA-3-methyladenine glycosylase activity"/>
    <property type="evidence" value="ECO:0007669"/>
    <property type="project" value="TreeGrafter"/>
</dbReference>
<dbReference type="PANTHER" id="PTHR43003">
    <property type="entry name" value="DNA-3-METHYLADENINE GLYCOSYLASE"/>
    <property type="match status" value="1"/>
</dbReference>
<dbReference type="CDD" id="cd00056">
    <property type="entry name" value="ENDO3c"/>
    <property type="match status" value="1"/>
</dbReference>
<dbReference type="PANTHER" id="PTHR43003:SF13">
    <property type="entry name" value="DNA-3-METHYLADENINE GLYCOSYLASE 2"/>
    <property type="match status" value="1"/>
</dbReference>
<evidence type="ECO:0000313" key="7">
    <source>
        <dbReference type="Proteomes" id="UP000438991"/>
    </source>
</evidence>
<accession>A0A9X4XL99</accession>